<proteinExistence type="inferred from homology"/>
<evidence type="ECO:0000256" key="1">
    <source>
        <dbReference type="ARBA" id="ARBA00004308"/>
    </source>
</evidence>
<evidence type="ECO:0000259" key="7">
    <source>
        <dbReference type="Pfam" id="PF01602"/>
    </source>
</evidence>
<comment type="subcellular location">
    <subcellularLocation>
        <location evidence="1">Endomembrane system</location>
    </subcellularLocation>
</comment>
<keyword evidence="3" id="KW-0813">Transport</keyword>
<sequence length="722" mass="83304">MHAQTVPRPEEIVLCDNDLNIQRQLRQCANAYQFTPKGNKSRLYLKLQETLVKEPTRRADAIKVLGDLSQNEVYPIIFEIVKKGMLDPNPYVRKVSYISLIKLSQQTELLYSDHDEDIQQLISRGMQDYNVLVFTSALIAGRQVMPLSDFFRVLHPFIKRLVEVLDEIDNFVLPNITQVLAEYSYYFLLKQNDQQILDEVSALKKSIKKAMDVQLTNDSSLCLLNLFLFISQVKDVEIDEQDLIFSVKILKRVISGFQFDQFLALDTLYLLILQNRGKAISQIKDITILLKIKASDMQIVAQKKIKILQEIYILYASEISINEIIIQTRSPKKEIRLSAIHSIGECGRLLTLQNDTNSLSPIQTQTIGLILQTLINLLRQKDDQIMTETIVGLQKMIVKGDSEQSHAIILYCVKIIDKISSGRAKATMIYLLKEFIDRFPSLSRETFRRLVVGFINETDQDVKMQIMNLGCKVLLKNKEEYNVREIFNYLLKVASYDKCLIIRQKSRLLQQLFDQDNNFELEELFKSEERNINYQIENDSLAQLKNASNLHYLNVGTFQQVLSAQDISQISQFEDLQLNQDQIMDALRLRQNRTQIISPHDSAGTNSTISDSPIRIKQQTVQAMSSEQYKSLDQAMKNNQTQDFKKSHFTVKDKDILKKDYEDFFSQDDTLNVPQKLNTKKNSANESPGKQENSKKVTKKAVNDDDYEYYDEDGEGDQTGKQ</sequence>
<feature type="compositionally biased region" description="Acidic residues" evidence="6">
    <location>
        <begin position="704"/>
        <end position="716"/>
    </location>
</feature>
<dbReference type="GO" id="GO:0016192">
    <property type="term" value="P:vesicle-mediated transport"/>
    <property type="evidence" value="ECO:0007669"/>
    <property type="project" value="InterPro"/>
</dbReference>
<evidence type="ECO:0000256" key="3">
    <source>
        <dbReference type="ARBA" id="ARBA00022448"/>
    </source>
</evidence>
<name>A0A077ZRA7_STYLE</name>
<dbReference type="OMA" id="TPMIREQ"/>
<feature type="domain" description="Clathrin/coatomer adaptor adaptin-like N-terminal" evidence="7">
    <location>
        <begin position="54"/>
        <end position="516"/>
    </location>
</feature>
<reference evidence="8 9" key="1">
    <citation type="submission" date="2014-06" db="EMBL/GenBank/DDBJ databases">
        <authorList>
            <person name="Swart Estienne"/>
        </authorList>
    </citation>
    <scope>NUCLEOTIDE SEQUENCE [LARGE SCALE GENOMIC DNA]</scope>
    <source>
        <strain evidence="8 9">130c</strain>
    </source>
</reference>
<accession>A0A077ZRA7</accession>
<keyword evidence="9" id="KW-1185">Reference proteome</keyword>
<evidence type="ECO:0000256" key="4">
    <source>
        <dbReference type="ARBA" id="ARBA00022927"/>
    </source>
</evidence>
<feature type="compositionally biased region" description="Polar residues" evidence="6">
    <location>
        <begin position="673"/>
        <end position="691"/>
    </location>
</feature>
<feature type="region of interest" description="Disordered" evidence="6">
    <location>
        <begin position="673"/>
        <end position="722"/>
    </location>
</feature>
<dbReference type="GO" id="GO:0030117">
    <property type="term" value="C:membrane coat"/>
    <property type="evidence" value="ECO:0007669"/>
    <property type="project" value="InterPro"/>
</dbReference>
<dbReference type="InterPro" id="IPR026739">
    <property type="entry name" value="AP_beta"/>
</dbReference>
<dbReference type="Proteomes" id="UP000039865">
    <property type="component" value="Unassembled WGS sequence"/>
</dbReference>
<dbReference type="InParanoid" id="A0A077ZRA7"/>
<dbReference type="InterPro" id="IPR011989">
    <property type="entry name" value="ARM-like"/>
</dbReference>
<dbReference type="SUPFAM" id="SSF48371">
    <property type="entry name" value="ARM repeat"/>
    <property type="match status" value="1"/>
</dbReference>
<keyword evidence="5" id="KW-0472">Membrane</keyword>
<dbReference type="PANTHER" id="PTHR11134">
    <property type="entry name" value="ADAPTOR COMPLEX SUBUNIT BETA FAMILY MEMBER"/>
    <property type="match status" value="1"/>
</dbReference>
<keyword evidence="4" id="KW-0653">Protein transport</keyword>
<dbReference type="OrthoDB" id="302453at2759"/>
<evidence type="ECO:0000256" key="2">
    <source>
        <dbReference type="ARBA" id="ARBA00006613"/>
    </source>
</evidence>
<dbReference type="InterPro" id="IPR002553">
    <property type="entry name" value="Clathrin/coatomer_adapt-like_N"/>
</dbReference>
<dbReference type="EMBL" id="CCKQ01000890">
    <property type="protein sequence ID" value="CDW71984.1"/>
    <property type="molecule type" value="Genomic_DNA"/>
</dbReference>
<evidence type="ECO:0000313" key="8">
    <source>
        <dbReference type="EMBL" id="CDW71984.1"/>
    </source>
</evidence>
<dbReference type="Gene3D" id="1.25.10.10">
    <property type="entry name" value="Leucine-rich Repeat Variant"/>
    <property type="match status" value="1"/>
</dbReference>
<dbReference type="GO" id="GO:0006886">
    <property type="term" value="P:intracellular protein transport"/>
    <property type="evidence" value="ECO:0007669"/>
    <property type="project" value="InterPro"/>
</dbReference>
<protein>
    <submittedName>
        <fullName evidence="8">Ap-3 complex subunit beta-1-like</fullName>
    </submittedName>
</protein>
<evidence type="ECO:0000256" key="5">
    <source>
        <dbReference type="ARBA" id="ARBA00023136"/>
    </source>
</evidence>
<evidence type="ECO:0000256" key="6">
    <source>
        <dbReference type="SAM" id="MobiDB-lite"/>
    </source>
</evidence>
<gene>
    <name evidence="8" type="primary">Contig2352.g2535</name>
    <name evidence="8" type="ORF">STYLEM_935</name>
</gene>
<dbReference type="AlphaFoldDB" id="A0A077ZRA7"/>
<dbReference type="Pfam" id="PF01602">
    <property type="entry name" value="Adaptin_N"/>
    <property type="match status" value="1"/>
</dbReference>
<dbReference type="InterPro" id="IPR016024">
    <property type="entry name" value="ARM-type_fold"/>
</dbReference>
<comment type="similarity">
    <text evidence="2">Belongs to the adaptor complexes large subunit family.</text>
</comment>
<organism evidence="8 9">
    <name type="scientific">Stylonychia lemnae</name>
    <name type="common">Ciliate</name>
    <dbReference type="NCBI Taxonomy" id="5949"/>
    <lineage>
        <taxon>Eukaryota</taxon>
        <taxon>Sar</taxon>
        <taxon>Alveolata</taxon>
        <taxon>Ciliophora</taxon>
        <taxon>Intramacronucleata</taxon>
        <taxon>Spirotrichea</taxon>
        <taxon>Stichotrichia</taxon>
        <taxon>Sporadotrichida</taxon>
        <taxon>Oxytrichidae</taxon>
        <taxon>Stylonychinae</taxon>
        <taxon>Stylonychia</taxon>
    </lineage>
</organism>
<dbReference type="GO" id="GO:0012505">
    <property type="term" value="C:endomembrane system"/>
    <property type="evidence" value="ECO:0007669"/>
    <property type="project" value="UniProtKB-SubCell"/>
</dbReference>
<evidence type="ECO:0000313" key="9">
    <source>
        <dbReference type="Proteomes" id="UP000039865"/>
    </source>
</evidence>